<dbReference type="PANTHER" id="PTHR43445">
    <property type="entry name" value="UDP-N-ACETYLMURAMATE--L-ALANINE LIGASE-RELATED"/>
    <property type="match status" value="1"/>
</dbReference>
<feature type="domain" description="Mur ligase central" evidence="2">
    <location>
        <begin position="7"/>
        <end position="77"/>
    </location>
</feature>
<evidence type="ECO:0000259" key="1">
    <source>
        <dbReference type="Pfam" id="PF02875"/>
    </source>
</evidence>
<dbReference type="Proteomes" id="UP000310168">
    <property type="component" value="Unassembled WGS sequence"/>
</dbReference>
<dbReference type="Pfam" id="PF08245">
    <property type="entry name" value="Mur_ligase_M"/>
    <property type="match status" value="1"/>
</dbReference>
<gene>
    <name evidence="3" type="ORF">EZH24_11410</name>
</gene>
<feature type="non-terminal residue" evidence="3">
    <location>
        <position position="1"/>
    </location>
</feature>
<comment type="caution">
    <text evidence="3">The sequence shown here is derived from an EMBL/GenBank/DDBJ whole genome shotgun (WGS) entry which is preliminary data.</text>
</comment>
<dbReference type="InterPro" id="IPR036615">
    <property type="entry name" value="Mur_ligase_C_dom_sf"/>
</dbReference>
<name>A0ABY2TNC0_9SPIR</name>
<dbReference type="SUPFAM" id="SSF53623">
    <property type="entry name" value="MurD-like peptide ligases, catalytic domain"/>
    <property type="match status" value="1"/>
</dbReference>
<dbReference type="RefSeq" id="WP_272897900.1">
    <property type="nucleotide sequence ID" value="NZ_SJDU01000452.1"/>
</dbReference>
<dbReference type="PANTHER" id="PTHR43445:SF3">
    <property type="entry name" value="UDP-N-ACETYLMURAMATE--L-ALANINE LIGASE"/>
    <property type="match status" value="1"/>
</dbReference>
<keyword evidence="3" id="KW-0436">Ligase</keyword>
<organism evidence="3 4">
    <name type="scientific">Brachyspira catarrhinii</name>
    <dbReference type="NCBI Taxonomy" id="2528966"/>
    <lineage>
        <taxon>Bacteria</taxon>
        <taxon>Pseudomonadati</taxon>
        <taxon>Spirochaetota</taxon>
        <taxon>Spirochaetia</taxon>
        <taxon>Brachyspirales</taxon>
        <taxon>Brachyspiraceae</taxon>
        <taxon>Brachyspira</taxon>
    </lineage>
</organism>
<dbReference type="Gene3D" id="3.40.1190.10">
    <property type="entry name" value="Mur-like, catalytic domain"/>
    <property type="match status" value="1"/>
</dbReference>
<evidence type="ECO:0000259" key="2">
    <source>
        <dbReference type="Pfam" id="PF08245"/>
    </source>
</evidence>
<evidence type="ECO:0000313" key="3">
    <source>
        <dbReference type="EMBL" id="TKZ29003.1"/>
    </source>
</evidence>
<reference evidence="3 4" key="1">
    <citation type="journal article" date="2019" name="Anaerobe">
        <title>Brachyspira catarrhinii sp. nov., an anaerobic intestinal spirochaete isolated from vervet monkeys may have been misidentified as Brachyspira aalborgi in previous studies.</title>
        <authorList>
            <person name="Phillips N.D."/>
            <person name="La T."/>
            <person name="Hampson D.J."/>
        </authorList>
    </citation>
    <scope>NUCLEOTIDE SEQUENCE [LARGE SCALE GENOMIC DNA]</scope>
    <source>
        <strain evidence="3 4">Z12</strain>
    </source>
</reference>
<dbReference type="InterPro" id="IPR036565">
    <property type="entry name" value="Mur-like_cat_sf"/>
</dbReference>
<dbReference type="InterPro" id="IPR004101">
    <property type="entry name" value="Mur_ligase_C"/>
</dbReference>
<dbReference type="Gene3D" id="3.90.190.20">
    <property type="entry name" value="Mur ligase, C-terminal domain"/>
    <property type="match status" value="1"/>
</dbReference>
<feature type="domain" description="Mur ligase C-terminal" evidence="1">
    <location>
        <begin position="100"/>
        <end position="229"/>
    </location>
</feature>
<accession>A0ABY2TNC0</accession>
<protein>
    <submittedName>
        <fullName evidence="3">UDP-N-acetylmuramate--L-alanine ligase</fullName>
    </submittedName>
</protein>
<dbReference type="InterPro" id="IPR050061">
    <property type="entry name" value="MurCDEF_pg_biosynth"/>
</dbReference>
<dbReference type="EMBL" id="SJDU01000452">
    <property type="protein sequence ID" value="TKZ29003.1"/>
    <property type="molecule type" value="Genomic_DNA"/>
</dbReference>
<dbReference type="SUPFAM" id="SSF53244">
    <property type="entry name" value="MurD-like peptide ligases, peptide-binding domain"/>
    <property type="match status" value="1"/>
</dbReference>
<proteinExistence type="predicted"/>
<dbReference type="GO" id="GO:0016874">
    <property type="term" value="F:ligase activity"/>
    <property type="evidence" value="ECO:0007669"/>
    <property type="project" value="UniProtKB-KW"/>
</dbReference>
<keyword evidence="4" id="KW-1185">Reference proteome</keyword>
<dbReference type="Pfam" id="PF02875">
    <property type="entry name" value="Mur_ligase_C"/>
    <property type="match status" value="1"/>
</dbReference>
<evidence type="ECO:0000313" key="4">
    <source>
        <dbReference type="Proteomes" id="UP000310168"/>
    </source>
</evidence>
<dbReference type="InterPro" id="IPR013221">
    <property type="entry name" value="Mur_ligase_cen"/>
</dbReference>
<sequence length="245" mass="27840">LCFEDAVVKDLSKSAVKKYYSYGFSNEDDFYVDKKSIRIETQTTYFTAYYKNKSLGEFEIPLIGNHNILNSLASIGVCHHLDINIKIIKEGLKTFEGVGRRLNKLYDKEIIIFDDYAHHPTEIKATLSSVKTAYKDRRIIAIFQPHRYSRTELLLNYFKDAFKDADNLIITDIYAAGENAISGISGETIYDIVKNGNNKAKYIQNIEDIIPELDKMKKDGDIILTLGAGNISRIGHEYAEKLSSS</sequence>